<organism evidence="2">
    <name type="scientific">Homalodisca liturata</name>
    <dbReference type="NCBI Taxonomy" id="320908"/>
    <lineage>
        <taxon>Eukaryota</taxon>
        <taxon>Metazoa</taxon>
        <taxon>Ecdysozoa</taxon>
        <taxon>Arthropoda</taxon>
        <taxon>Hexapoda</taxon>
        <taxon>Insecta</taxon>
        <taxon>Pterygota</taxon>
        <taxon>Neoptera</taxon>
        <taxon>Paraneoptera</taxon>
        <taxon>Hemiptera</taxon>
        <taxon>Auchenorrhyncha</taxon>
        <taxon>Membracoidea</taxon>
        <taxon>Cicadellidae</taxon>
        <taxon>Cicadellinae</taxon>
        <taxon>Proconiini</taxon>
        <taxon>Homalodisca</taxon>
    </lineage>
</organism>
<name>A0A1B6JTC8_9HEMI</name>
<evidence type="ECO:0000313" key="2">
    <source>
        <dbReference type="EMBL" id="JAT02475.1"/>
    </source>
</evidence>
<gene>
    <name evidence="2" type="ORF">g.38576</name>
</gene>
<feature type="compositionally biased region" description="Basic and acidic residues" evidence="1">
    <location>
        <begin position="133"/>
        <end position="147"/>
    </location>
</feature>
<protein>
    <submittedName>
        <fullName evidence="2">Uncharacterized protein</fullName>
    </submittedName>
</protein>
<proteinExistence type="predicted"/>
<evidence type="ECO:0000256" key="1">
    <source>
        <dbReference type="SAM" id="MobiDB-lite"/>
    </source>
</evidence>
<dbReference type="AlphaFoldDB" id="A0A1B6JTC8"/>
<feature type="region of interest" description="Disordered" evidence="1">
    <location>
        <begin position="97"/>
        <end position="147"/>
    </location>
</feature>
<dbReference type="EMBL" id="GECU01005232">
    <property type="protein sequence ID" value="JAT02475.1"/>
    <property type="molecule type" value="Transcribed_RNA"/>
</dbReference>
<sequence length="202" mass="23649">MENRLLNQGEQETNRNVKRTKMVLTKEQEDLYNQKVLAIKTKYCPLLEKLMKRNIKEQLKQIKTIYDAITNERRLTMESLNKFEAILEKIYNMVMKPSNPDDKDRAVKKNPPNTDRSEITRSIKIGISNHLSSDNRNEPEIKKKSRWDVKQVNATDQLCLKLGKQSCQMSDEEKKRNSEISVSKKSNFDPILIDLKSHVQSK</sequence>
<reference evidence="2" key="1">
    <citation type="submission" date="2015-11" db="EMBL/GenBank/DDBJ databases">
        <title>De novo transcriptome assembly of four potential Pierce s Disease insect vectors from Arizona vineyards.</title>
        <authorList>
            <person name="Tassone E.E."/>
        </authorList>
    </citation>
    <scope>NUCLEOTIDE SEQUENCE</scope>
</reference>
<accession>A0A1B6JTC8</accession>
<feature type="region of interest" description="Disordered" evidence="1">
    <location>
        <begin position="163"/>
        <end position="183"/>
    </location>
</feature>